<name>A0A9Q4JKR6_BACFG</name>
<evidence type="ECO:0000313" key="3">
    <source>
        <dbReference type="EMBL" id="MCZ2689431.1"/>
    </source>
</evidence>
<dbReference type="InterPro" id="IPR000477">
    <property type="entry name" value="RT_dom"/>
</dbReference>
<dbReference type="EMBL" id="JAPTZU010000014">
    <property type="protein sequence ID" value="MCZ2689431.1"/>
    <property type="molecule type" value="Genomic_DNA"/>
</dbReference>
<keyword evidence="3" id="KW-0808">Transferase</keyword>
<dbReference type="Pfam" id="PF00078">
    <property type="entry name" value="RVT_1"/>
    <property type="match status" value="1"/>
</dbReference>
<dbReference type="RefSeq" id="WP_269107287.1">
    <property type="nucleotide sequence ID" value="NZ_JAPTZU010000014.1"/>
</dbReference>
<feature type="domain" description="Reverse transcriptase" evidence="2">
    <location>
        <begin position="53"/>
        <end position="357"/>
    </location>
</feature>
<keyword evidence="3" id="KW-0695">RNA-directed DNA polymerase</keyword>
<dbReference type="PROSITE" id="PS50878">
    <property type="entry name" value="RT_POL"/>
    <property type="match status" value="1"/>
</dbReference>
<dbReference type="InterPro" id="IPR043502">
    <property type="entry name" value="DNA/RNA_pol_sf"/>
</dbReference>
<gene>
    <name evidence="3" type="ORF">O1433_18195</name>
</gene>
<evidence type="ECO:0000313" key="4">
    <source>
        <dbReference type="Proteomes" id="UP001079672"/>
    </source>
</evidence>
<accession>A0A9Q4JKR6</accession>
<dbReference type="Proteomes" id="UP001079672">
    <property type="component" value="Unassembled WGS sequence"/>
</dbReference>
<dbReference type="CDD" id="cd01646">
    <property type="entry name" value="RT_Bac_retron_I"/>
    <property type="match status" value="1"/>
</dbReference>
<dbReference type="GO" id="GO:0003964">
    <property type="term" value="F:RNA-directed DNA polymerase activity"/>
    <property type="evidence" value="ECO:0007669"/>
    <property type="project" value="UniProtKB-KW"/>
</dbReference>
<comment type="caution">
    <text evidence="3">The sequence shown here is derived from an EMBL/GenBank/DDBJ whole genome shotgun (WGS) entry which is preliminary data.</text>
</comment>
<evidence type="ECO:0000259" key="2">
    <source>
        <dbReference type="PROSITE" id="PS50878"/>
    </source>
</evidence>
<comment type="similarity">
    <text evidence="1">Belongs to the bacterial reverse transcriptase family.</text>
</comment>
<reference evidence="3" key="1">
    <citation type="submission" date="2022-12" db="EMBL/GenBank/DDBJ databases">
        <title>Development of a Multilocus Sequence Typing Scheme for Bacteroides fragilis Based on Whole Genome Sequencing Data and Clinical Application.</title>
        <authorList>
            <person name="Nielsen F.D."/>
            <person name="Justesen U.S."/>
        </authorList>
    </citation>
    <scope>NUCLEOTIDE SEQUENCE</scope>
    <source>
        <strain evidence="3">BF_AM_ODE_DK_2015_4</strain>
    </source>
</reference>
<dbReference type="InterPro" id="IPR051083">
    <property type="entry name" value="GrpII_Intron_Splice-Mob/Def"/>
</dbReference>
<dbReference type="PANTHER" id="PTHR34047:SF8">
    <property type="entry name" value="PROTEIN YKFC"/>
    <property type="match status" value="1"/>
</dbReference>
<dbReference type="PANTHER" id="PTHR34047">
    <property type="entry name" value="NUCLEAR INTRON MATURASE 1, MITOCHONDRIAL-RELATED"/>
    <property type="match status" value="1"/>
</dbReference>
<organism evidence="3 4">
    <name type="scientific">Bacteroides fragilis</name>
    <dbReference type="NCBI Taxonomy" id="817"/>
    <lineage>
        <taxon>Bacteria</taxon>
        <taxon>Pseudomonadati</taxon>
        <taxon>Bacteroidota</taxon>
        <taxon>Bacteroidia</taxon>
        <taxon>Bacteroidales</taxon>
        <taxon>Bacteroidaceae</taxon>
        <taxon>Bacteroides</taxon>
    </lineage>
</organism>
<sequence length="536" mass="61819">MRLSGANANNGTNAGAFATNTNNAASNSHATVSAPLYFAVRKRLDGVKDLATWQKMTNAQKDAGRPVTVRTLPSKAKQTLRHSEPQKQTMKRYGNLFERVVEYGNLEQAFHNAARHKTRRSEVIEYGSHLEANLLQLQRELITGTYRTSEYKTFIIYEPKERKIFKLPFRDRVVHWAIMQVIEPIWLSNFTRDTYSCIRGRGIHPLLYKLRRDLKADPEGTRYCLKIDVRKFYPSIDHEIMKQVIRRKLKDARLLALLDGIVDSAENGVPIGNYLSQFFANLYLSELDHIMKEEMGIRYYYRFADDIVLLDGNKEKLHGTLVFINHYLNNERALSIKPNYQVFPVESRGVNYVGYVTFHDYCLARKQNKKNLCREVAKLRKRGMSDEEIRIKASSRLGFMQHCNSIYLLKTLNMKTFSEVTNSSGNLTGDKYHIDDILNREIHLKGFEIKASKYKGECLIIQYDIYEQVKDKTGALLTDDDGSPKMDWVEHITFTGSEALIKQLKDVVLDEPCSAKIIKQPIGDRGKCFYKITDPD</sequence>
<proteinExistence type="inferred from homology"/>
<protein>
    <submittedName>
        <fullName evidence="3">Reverse transcriptase domain-containing protein</fullName>
    </submittedName>
</protein>
<evidence type="ECO:0000256" key="1">
    <source>
        <dbReference type="ARBA" id="ARBA00034120"/>
    </source>
</evidence>
<dbReference type="AlphaFoldDB" id="A0A9Q4JKR6"/>
<dbReference type="SUPFAM" id="SSF56672">
    <property type="entry name" value="DNA/RNA polymerases"/>
    <property type="match status" value="1"/>
</dbReference>
<keyword evidence="3" id="KW-0548">Nucleotidyltransferase</keyword>